<accession>A0A2S5J5S9</accession>
<dbReference type="Proteomes" id="UP000052257">
    <property type="component" value="Unassembled WGS sequence"/>
</dbReference>
<proteinExistence type="predicted"/>
<dbReference type="RefSeq" id="WP_059425673.1">
    <property type="nucleotide sequence ID" value="NZ_FAUT01000001.1"/>
</dbReference>
<comment type="caution">
    <text evidence="2">The sequence shown here is derived from an EMBL/GenBank/DDBJ whole genome shotgun (WGS) entry which is preliminary data.</text>
</comment>
<name>A0A0S4S694_CAMHY</name>
<keyword evidence="1" id="KW-0472">Membrane</keyword>
<keyword evidence="4" id="KW-1185">Reference proteome</keyword>
<reference evidence="4 5" key="1">
    <citation type="submission" date="2015-11" db="EMBL/GenBank/DDBJ databases">
        <authorList>
            <consortium name="Pathogen Informatics"/>
        </authorList>
    </citation>
    <scope>NUCLEOTIDE SEQUENCE [LARGE SCALE GENOMIC DNA]</scope>
    <source>
        <strain evidence="2 4">006A-0059</strain>
        <strain evidence="3 5">006A-0191</strain>
    </source>
</reference>
<evidence type="ECO:0000313" key="4">
    <source>
        <dbReference type="Proteomes" id="UP000052237"/>
    </source>
</evidence>
<evidence type="ECO:0000313" key="5">
    <source>
        <dbReference type="Proteomes" id="UP000052257"/>
    </source>
</evidence>
<protein>
    <submittedName>
        <fullName evidence="2">Integral membrane protein</fullName>
    </submittedName>
</protein>
<evidence type="ECO:0000256" key="1">
    <source>
        <dbReference type="SAM" id="Phobius"/>
    </source>
</evidence>
<dbReference type="AlphaFoldDB" id="A0A0S4S694"/>
<keyword evidence="1" id="KW-0812">Transmembrane</keyword>
<evidence type="ECO:0000313" key="2">
    <source>
        <dbReference type="EMBL" id="CUU86407.1"/>
    </source>
</evidence>
<dbReference type="GeneID" id="29473154"/>
<feature type="transmembrane region" description="Helical" evidence="1">
    <location>
        <begin position="28"/>
        <end position="46"/>
    </location>
</feature>
<dbReference type="EMBL" id="FAVB01000004">
    <property type="protein sequence ID" value="CUU86407.1"/>
    <property type="molecule type" value="Genomic_DNA"/>
</dbReference>
<sequence length="113" mass="13103">MRIVLFLILLLFIILLFAIGNEKLNLRSKIIILVGGMALFLIAFFYNEGMQNKEEGINRILEEFMQGKAVTCSGYEVDKKHFNYEYGTQSFIAKREFDNLNAVIIPIEKCMDR</sequence>
<dbReference type="Proteomes" id="UP000052237">
    <property type="component" value="Unassembled WGS sequence"/>
</dbReference>
<dbReference type="EMBL" id="FAUW01000004">
    <property type="protein sequence ID" value="CUU87106.1"/>
    <property type="molecule type" value="Genomic_DNA"/>
</dbReference>
<evidence type="ECO:0000313" key="3">
    <source>
        <dbReference type="EMBL" id="CUU87106.1"/>
    </source>
</evidence>
<gene>
    <name evidence="2" type="ORF">ERS686654_01678</name>
    <name evidence="3" type="ORF">ERS739220_01765</name>
</gene>
<accession>A0A0S4S694</accession>
<organism evidence="2 4">
    <name type="scientific">Campylobacter hyointestinalis subsp. hyointestinalis</name>
    <dbReference type="NCBI Taxonomy" id="91352"/>
    <lineage>
        <taxon>Bacteria</taxon>
        <taxon>Pseudomonadati</taxon>
        <taxon>Campylobacterota</taxon>
        <taxon>Epsilonproteobacteria</taxon>
        <taxon>Campylobacterales</taxon>
        <taxon>Campylobacteraceae</taxon>
        <taxon>Campylobacter</taxon>
    </lineage>
</organism>
<keyword evidence="1" id="KW-1133">Transmembrane helix</keyword>